<dbReference type="OrthoDB" id="2233009at2"/>
<evidence type="ECO:0000313" key="1">
    <source>
        <dbReference type="EMBL" id="ALC81295.1"/>
    </source>
</evidence>
<gene>
    <name evidence="1" type="ORF">AM592_06590</name>
</gene>
<name>A0A0M4G827_9BACI</name>
<dbReference type="RefSeq" id="WP_053603051.1">
    <property type="nucleotide sequence ID" value="NZ_CP012600.1"/>
</dbReference>
<dbReference type="InterPro" id="IPR016181">
    <property type="entry name" value="Acyl_CoA_acyltransferase"/>
</dbReference>
<protein>
    <recommendedName>
        <fullName evidence="3">N-acetyltransferase domain-containing protein</fullName>
    </recommendedName>
</protein>
<dbReference type="EMBL" id="CP012600">
    <property type="protein sequence ID" value="ALC81295.1"/>
    <property type="molecule type" value="Genomic_DNA"/>
</dbReference>
<evidence type="ECO:0000313" key="2">
    <source>
        <dbReference type="Proteomes" id="UP000067625"/>
    </source>
</evidence>
<sequence length="163" mass="18730">MNRLAGEISDSAELEDLQFQLYRMQENMKEISKKSNVLGIDQSKDDDWIIVHSIDDGQTLKIMLNDCKSAYRGSSNFSLIASIQDESIHIGDIKGPHNEGYGSICMKFLKEKARDLNIPEITGDIAPRDWDHVDRLVHFYEKHHFQVEIDQSSESGAIYWIEK</sequence>
<reference evidence="2" key="1">
    <citation type="submission" date="2015-08" db="EMBL/GenBank/DDBJ databases">
        <title>Genome sequencing project for genomic taxonomy and phylogenomics of Bacillus-like bacteria.</title>
        <authorList>
            <person name="Liu B."/>
            <person name="Wang J."/>
            <person name="Zhu Y."/>
            <person name="Liu G."/>
            <person name="Chen Q."/>
            <person name="Chen Z."/>
            <person name="Lan J."/>
            <person name="Che J."/>
            <person name="Ge C."/>
            <person name="Shi H."/>
            <person name="Pan Z."/>
            <person name="Liu X."/>
        </authorList>
    </citation>
    <scope>NUCLEOTIDE SEQUENCE [LARGE SCALE GENOMIC DNA]</scope>
    <source>
        <strain evidence="2">FJAT-4402</strain>
    </source>
</reference>
<dbReference type="Proteomes" id="UP000067625">
    <property type="component" value="Chromosome"/>
</dbReference>
<keyword evidence="2" id="KW-1185">Reference proteome</keyword>
<reference evidence="1 2" key="2">
    <citation type="journal article" date="2016" name="Int. J. Syst. Evol. Microbiol.">
        <title>Bacillus gobiensis sp. nov., isolated from a soil sample.</title>
        <authorList>
            <person name="Liu B."/>
            <person name="Liu G.H."/>
            <person name="Cetin S."/>
            <person name="Schumann P."/>
            <person name="Pan Z.Z."/>
            <person name="Chen Q.Q."/>
        </authorList>
    </citation>
    <scope>NUCLEOTIDE SEQUENCE [LARGE SCALE GENOMIC DNA]</scope>
    <source>
        <strain evidence="1 2">FJAT-4402</strain>
    </source>
</reference>
<accession>A0A0M4G827</accession>
<evidence type="ECO:0008006" key="3">
    <source>
        <dbReference type="Google" id="ProtNLM"/>
    </source>
</evidence>
<proteinExistence type="predicted"/>
<dbReference type="AlphaFoldDB" id="A0A0M4G827"/>
<dbReference type="PATRIC" id="fig|1441095.3.peg.1456"/>
<organism evidence="1 2">
    <name type="scientific">Bacillus gobiensis</name>
    <dbReference type="NCBI Taxonomy" id="1441095"/>
    <lineage>
        <taxon>Bacteria</taxon>
        <taxon>Bacillati</taxon>
        <taxon>Bacillota</taxon>
        <taxon>Bacilli</taxon>
        <taxon>Bacillales</taxon>
        <taxon>Bacillaceae</taxon>
        <taxon>Bacillus</taxon>
    </lineage>
</organism>
<dbReference type="SUPFAM" id="SSF55729">
    <property type="entry name" value="Acyl-CoA N-acyltransferases (Nat)"/>
    <property type="match status" value="1"/>
</dbReference>